<dbReference type="GO" id="GO:0008270">
    <property type="term" value="F:zinc ion binding"/>
    <property type="evidence" value="ECO:0007669"/>
    <property type="project" value="UniProtKB-KW"/>
</dbReference>
<feature type="domain" description="SWIM-type" evidence="7">
    <location>
        <begin position="286"/>
        <end position="327"/>
    </location>
</feature>
<dbReference type="SUPFAM" id="SSF57756">
    <property type="entry name" value="Retrovirus zinc finger-like domains"/>
    <property type="match status" value="1"/>
</dbReference>
<gene>
    <name evidence="8" type="ORF">Dsin_001930</name>
</gene>
<dbReference type="Pfam" id="PF04434">
    <property type="entry name" value="SWIM"/>
    <property type="match status" value="1"/>
</dbReference>
<keyword evidence="9" id="KW-1185">Reference proteome</keyword>
<dbReference type="InterPro" id="IPR036875">
    <property type="entry name" value="Znf_CCHC_sf"/>
</dbReference>
<name>A0AAE0EJ77_9ROSI</name>
<proteinExistence type="predicted"/>
<dbReference type="InterPro" id="IPR018289">
    <property type="entry name" value="MULE_transposase_dom"/>
</dbReference>
<evidence type="ECO:0000259" key="7">
    <source>
        <dbReference type="PROSITE" id="PS50966"/>
    </source>
</evidence>
<dbReference type="PANTHER" id="PTHR31973">
    <property type="entry name" value="POLYPROTEIN, PUTATIVE-RELATED"/>
    <property type="match status" value="1"/>
</dbReference>
<dbReference type="InterPro" id="IPR006564">
    <property type="entry name" value="Znf_PMZ"/>
</dbReference>
<feature type="domain" description="CCHC-type" evidence="6">
    <location>
        <begin position="432"/>
        <end position="447"/>
    </location>
</feature>
<dbReference type="InterPro" id="IPR007527">
    <property type="entry name" value="Znf_SWIM"/>
</dbReference>
<feature type="compositionally biased region" description="Basic and acidic residues" evidence="5">
    <location>
        <begin position="467"/>
        <end position="482"/>
    </location>
</feature>
<evidence type="ECO:0000256" key="5">
    <source>
        <dbReference type="SAM" id="MobiDB-lite"/>
    </source>
</evidence>
<dbReference type="Pfam" id="PF10551">
    <property type="entry name" value="MULE"/>
    <property type="match status" value="1"/>
</dbReference>
<reference evidence="8" key="1">
    <citation type="journal article" date="2023" name="Plant J.">
        <title>Genome sequences and population genomics provide insights into the demographic history, inbreeding, and mutation load of two 'living fossil' tree species of Dipteronia.</title>
        <authorList>
            <person name="Feng Y."/>
            <person name="Comes H.P."/>
            <person name="Chen J."/>
            <person name="Zhu S."/>
            <person name="Lu R."/>
            <person name="Zhang X."/>
            <person name="Li P."/>
            <person name="Qiu J."/>
            <person name="Olsen K.M."/>
            <person name="Qiu Y."/>
        </authorList>
    </citation>
    <scope>NUCLEOTIDE SEQUENCE</scope>
    <source>
        <strain evidence="8">NBL</strain>
    </source>
</reference>
<evidence type="ECO:0000256" key="3">
    <source>
        <dbReference type="ARBA" id="ARBA00022833"/>
    </source>
</evidence>
<accession>A0AAE0EJ77</accession>
<dbReference type="InterPro" id="IPR001878">
    <property type="entry name" value="Znf_CCHC"/>
</dbReference>
<evidence type="ECO:0000256" key="2">
    <source>
        <dbReference type="ARBA" id="ARBA00022771"/>
    </source>
</evidence>
<feature type="region of interest" description="Disordered" evidence="5">
    <location>
        <begin position="408"/>
        <end position="491"/>
    </location>
</feature>
<evidence type="ECO:0000256" key="1">
    <source>
        <dbReference type="ARBA" id="ARBA00022723"/>
    </source>
</evidence>
<dbReference type="PROSITE" id="PS50966">
    <property type="entry name" value="ZF_SWIM"/>
    <property type="match status" value="1"/>
</dbReference>
<evidence type="ECO:0000313" key="9">
    <source>
        <dbReference type="Proteomes" id="UP001281410"/>
    </source>
</evidence>
<dbReference type="SMART" id="SM00343">
    <property type="entry name" value="ZnF_C2HC"/>
    <property type="match status" value="2"/>
</dbReference>
<dbReference type="Gene3D" id="4.10.60.10">
    <property type="entry name" value="Zinc finger, CCHC-type"/>
    <property type="match status" value="1"/>
</dbReference>
<evidence type="ECO:0000313" key="8">
    <source>
        <dbReference type="EMBL" id="KAK3230049.1"/>
    </source>
</evidence>
<evidence type="ECO:0000259" key="6">
    <source>
        <dbReference type="PROSITE" id="PS50158"/>
    </source>
</evidence>
<keyword evidence="3" id="KW-0862">Zinc</keyword>
<dbReference type="PANTHER" id="PTHR31973:SF195">
    <property type="entry name" value="MUDR FAMILY TRANSPOSASE"/>
    <property type="match status" value="1"/>
</dbReference>
<feature type="compositionally biased region" description="Basic residues" evidence="5">
    <location>
        <begin position="408"/>
        <end position="419"/>
    </location>
</feature>
<dbReference type="GO" id="GO:0003676">
    <property type="term" value="F:nucleic acid binding"/>
    <property type="evidence" value="ECO:0007669"/>
    <property type="project" value="InterPro"/>
</dbReference>
<keyword evidence="1" id="KW-0479">Metal-binding</keyword>
<keyword evidence="2 4" id="KW-0863">Zinc-finger</keyword>
<dbReference type="SMART" id="SM00575">
    <property type="entry name" value="ZnF_PMZ"/>
    <property type="match status" value="1"/>
</dbReference>
<dbReference type="Proteomes" id="UP001281410">
    <property type="component" value="Unassembled WGS sequence"/>
</dbReference>
<sequence length="505" mass="58325">MLPSFFYMLEQSNPGTVTKIETDSKNRFAYGFMALGACIEGFNTVIRQVIAIDATHLKAKTKGVLLVAVCKDGNEMIYPLAFGFAHSECTESWTWFLKQLRTVIRYPERVMLVSDRHAGIFAGMEAIFPDAAHGVCAYHLSQNLKRICKQRDDVIKLYYRATYMYRVEEFDREMAELKATHRKVYDELIQVGIEKFSRVHSPRKRYHMITTNIAESINSCLLAIRKLPITSIAEFIRDLLQRWFHDRRINAREMPTFLTHDANAHIKQRILPSQRCEIHPIDFHRFKVDDKWNEAIVDLEQRSCSCREWDLDELSCIHAMAVARLGYKIEVIFNATDQSLFNYNNNNIFFFVFWTRIKGMPINALCSDFFTTGWLQHAYAMAVNPVPKPETWDILDAVRDRIVLPWLKRKQPGRPKKSRTPSAGEKRKKQTCSNCGEKGHNKKRCPKPSSSPNTSKPAKKARTCSVCKKEGHNRLRCPDKPPESTLNDTDEEAVVHAFEEPILKG</sequence>
<dbReference type="EMBL" id="JANJYJ010000001">
    <property type="protein sequence ID" value="KAK3230049.1"/>
    <property type="molecule type" value="Genomic_DNA"/>
</dbReference>
<dbReference type="AlphaFoldDB" id="A0AAE0EJ77"/>
<dbReference type="PROSITE" id="PS50158">
    <property type="entry name" value="ZF_CCHC"/>
    <property type="match status" value="1"/>
</dbReference>
<feature type="compositionally biased region" description="Low complexity" evidence="5">
    <location>
        <begin position="447"/>
        <end position="456"/>
    </location>
</feature>
<organism evidence="8 9">
    <name type="scientific">Dipteronia sinensis</name>
    <dbReference type="NCBI Taxonomy" id="43782"/>
    <lineage>
        <taxon>Eukaryota</taxon>
        <taxon>Viridiplantae</taxon>
        <taxon>Streptophyta</taxon>
        <taxon>Embryophyta</taxon>
        <taxon>Tracheophyta</taxon>
        <taxon>Spermatophyta</taxon>
        <taxon>Magnoliopsida</taxon>
        <taxon>eudicotyledons</taxon>
        <taxon>Gunneridae</taxon>
        <taxon>Pentapetalae</taxon>
        <taxon>rosids</taxon>
        <taxon>malvids</taxon>
        <taxon>Sapindales</taxon>
        <taxon>Sapindaceae</taxon>
        <taxon>Hippocastanoideae</taxon>
        <taxon>Acereae</taxon>
        <taxon>Dipteronia</taxon>
    </lineage>
</organism>
<evidence type="ECO:0000256" key="4">
    <source>
        <dbReference type="PROSITE-ProRule" id="PRU00047"/>
    </source>
</evidence>
<evidence type="ECO:0008006" key="10">
    <source>
        <dbReference type="Google" id="ProtNLM"/>
    </source>
</evidence>
<comment type="caution">
    <text evidence="8">The sequence shown here is derived from an EMBL/GenBank/DDBJ whole genome shotgun (WGS) entry which is preliminary data.</text>
</comment>
<protein>
    <recommendedName>
        <fullName evidence="10">SWIM-type domain-containing protein</fullName>
    </recommendedName>
</protein>